<organism evidence="2 3">
    <name type="scientific">Tessaracoccus oleiagri</name>
    <dbReference type="NCBI Taxonomy" id="686624"/>
    <lineage>
        <taxon>Bacteria</taxon>
        <taxon>Bacillati</taxon>
        <taxon>Actinomycetota</taxon>
        <taxon>Actinomycetes</taxon>
        <taxon>Propionibacteriales</taxon>
        <taxon>Propionibacteriaceae</taxon>
        <taxon>Tessaracoccus</taxon>
    </lineage>
</organism>
<dbReference type="Proteomes" id="UP000199475">
    <property type="component" value="Unassembled WGS sequence"/>
</dbReference>
<gene>
    <name evidence="2" type="ORF">SAMN04488242_0967</name>
</gene>
<dbReference type="PANTHER" id="PTHR45036:SF1">
    <property type="entry name" value="METHYLTRANSFERASE LIKE 7A"/>
    <property type="match status" value="1"/>
</dbReference>
<feature type="domain" description="Methyltransferase type 11" evidence="1">
    <location>
        <begin position="37"/>
        <end position="130"/>
    </location>
</feature>
<dbReference type="InterPro" id="IPR052356">
    <property type="entry name" value="Thiol_S-MT"/>
</dbReference>
<evidence type="ECO:0000313" key="2">
    <source>
        <dbReference type="EMBL" id="SDL25092.1"/>
    </source>
</evidence>
<dbReference type="SUPFAM" id="SSF53335">
    <property type="entry name" value="S-adenosyl-L-methionine-dependent methyltransferases"/>
    <property type="match status" value="1"/>
</dbReference>
<dbReference type="GO" id="GO:0008757">
    <property type="term" value="F:S-adenosylmethionine-dependent methyltransferase activity"/>
    <property type="evidence" value="ECO:0007669"/>
    <property type="project" value="InterPro"/>
</dbReference>
<dbReference type="Gene3D" id="3.40.50.150">
    <property type="entry name" value="Vaccinia Virus protein VP39"/>
    <property type="match status" value="1"/>
</dbReference>
<dbReference type="CDD" id="cd02440">
    <property type="entry name" value="AdoMet_MTases"/>
    <property type="match status" value="1"/>
</dbReference>
<name>A0A1G9IIY4_9ACTN</name>
<sequence>MAIDEGAWYDRLLKPVEKTVMAPARRWVTARARGQVLEIGAGTGANMPYYDADVSLTLNDINPRMLDRARRRAADLGREVRFHVGSGAELPFDDASFDTVLSTFVLCGFHDDRRGLVEMLRVLKPGGTLLLADHIRSTNRALYAVQWLLERVTGPLFDEHWLRRPSDHLRDLDVDVVATERHRAGAVEYVHATKRA</sequence>
<dbReference type="Pfam" id="PF08241">
    <property type="entry name" value="Methyltransf_11"/>
    <property type="match status" value="1"/>
</dbReference>
<protein>
    <submittedName>
        <fullName evidence="2">Phosphatidylethanolamine N-methyltransferase /phosphatidyl-N-methylethanolamine N-methyltransferase</fullName>
    </submittedName>
</protein>
<dbReference type="InterPro" id="IPR029063">
    <property type="entry name" value="SAM-dependent_MTases_sf"/>
</dbReference>
<dbReference type="EMBL" id="FNGP01000001">
    <property type="protein sequence ID" value="SDL25092.1"/>
    <property type="molecule type" value="Genomic_DNA"/>
</dbReference>
<dbReference type="InterPro" id="IPR013216">
    <property type="entry name" value="Methyltransf_11"/>
</dbReference>
<proteinExistence type="predicted"/>
<dbReference type="AlphaFoldDB" id="A0A1G9IIY4"/>
<accession>A0A1G9IIY4</accession>
<dbReference type="OrthoDB" id="65624at2"/>
<evidence type="ECO:0000313" key="3">
    <source>
        <dbReference type="Proteomes" id="UP000199475"/>
    </source>
</evidence>
<dbReference type="PANTHER" id="PTHR45036">
    <property type="entry name" value="METHYLTRANSFERASE LIKE 7B"/>
    <property type="match status" value="1"/>
</dbReference>
<keyword evidence="3" id="KW-1185">Reference proteome</keyword>
<dbReference type="RefSeq" id="WP_093249370.1">
    <property type="nucleotide sequence ID" value="NZ_FNGP01000001.1"/>
</dbReference>
<reference evidence="2 3" key="1">
    <citation type="submission" date="2016-10" db="EMBL/GenBank/DDBJ databases">
        <authorList>
            <person name="de Groot N.N."/>
        </authorList>
    </citation>
    <scope>NUCLEOTIDE SEQUENCE [LARGE SCALE GENOMIC DNA]</scope>
    <source>
        <strain evidence="2 3">CGMCC 1.9159</strain>
    </source>
</reference>
<keyword evidence="2" id="KW-0808">Transferase</keyword>
<evidence type="ECO:0000259" key="1">
    <source>
        <dbReference type="Pfam" id="PF08241"/>
    </source>
</evidence>
<keyword evidence="2" id="KW-0489">Methyltransferase</keyword>
<dbReference type="GO" id="GO:0032259">
    <property type="term" value="P:methylation"/>
    <property type="evidence" value="ECO:0007669"/>
    <property type="project" value="UniProtKB-KW"/>
</dbReference>
<dbReference type="STRING" id="686624.SAMN04488242_0967"/>